<dbReference type="InParanoid" id="A0A2G5E431"/>
<gene>
    <name evidence="2" type="ORF">AQUCO_01200011v1</name>
</gene>
<name>A0A2G5E431_AQUCA</name>
<dbReference type="Proteomes" id="UP000230069">
    <property type="component" value="Unassembled WGS sequence"/>
</dbReference>
<organism evidence="2 3">
    <name type="scientific">Aquilegia coerulea</name>
    <name type="common">Rocky mountain columbine</name>
    <dbReference type="NCBI Taxonomy" id="218851"/>
    <lineage>
        <taxon>Eukaryota</taxon>
        <taxon>Viridiplantae</taxon>
        <taxon>Streptophyta</taxon>
        <taxon>Embryophyta</taxon>
        <taxon>Tracheophyta</taxon>
        <taxon>Spermatophyta</taxon>
        <taxon>Magnoliopsida</taxon>
        <taxon>Ranunculales</taxon>
        <taxon>Ranunculaceae</taxon>
        <taxon>Thalictroideae</taxon>
        <taxon>Aquilegia</taxon>
    </lineage>
</organism>
<feature type="compositionally biased region" description="Basic and acidic residues" evidence="1">
    <location>
        <begin position="52"/>
        <end position="71"/>
    </location>
</feature>
<accession>A0A2G5E431</accession>
<reference evidence="2 3" key="1">
    <citation type="submission" date="2017-09" db="EMBL/GenBank/DDBJ databases">
        <title>WGS assembly of Aquilegia coerulea Goldsmith.</title>
        <authorList>
            <person name="Hodges S."/>
            <person name="Kramer E."/>
            <person name="Nordborg M."/>
            <person name="Tomkins J."/>
            <person name="Borevitz J."/>
            <person name="Derieg N."/>
            <person name="Yan J."/>
            <person name="Mihaltcheva S."/>
            <person name="Hayes R.D."/>
            <person name="Rokhsar D."/>
        </authorList>
    </citation>
    <scope>NUCLEOTIDE SEQUENCE [LARGE SCALE GENOMIC DNA]</scope>
    <source>
        <strain evidence="3">cv. Goldsmith</strain>
    </source>
</reference>
<proteinExistence type="predicted"/>
<dbReference type="EMBL" id="KZ305029">
    <property type="protein sequence ID" value="PIA50542.1"/>
    <property type="molecule type" value="Genomic_DNA"/>
</dbReference>
<feature type="region of interest" description="Disordered" evidence="1">
    <location>
        <begin position="48"/>
        <end position="78"/>
    </location>
</feature>
<evidence type="ECO:0000256" key="1">
    <source>
        <dbReference type="SAM" id="MobiDB-lite"/>
    </source>
</evidence>
<sequence>MAALEKLSNRWSCQGSCMWENPGINEQTKFQTYRRGELEPECYTAAVPKQQEYPRDNNHVGKDLEKGKSRDSLTSNCEGETSDGLSHIQWFSARLMAVQIVLHLMLLKR</sequence>
<evidence type="ECO:0000313" key="3">
    <source>
        <dbReference type="Proteomes" id="UP000230069"/>
    </source>
</evidence>
<protein>
    <submittedName>
        <fullName evidence="2">Uncharacterized protein</fullName>
    </submittedName>
</protein>
<evidence type="ECO:0000313" key="2">
    <source>
        <dbReference type="EMBL" id="PIA50542.1"/>
    </source>
</evidence>
<dbReference type="AlphaFoldDB" id="A0A2G5E431"/>
<keyword evidence="3" id="KW-1185">Reference proteome</keyword>